<dbReference type="CDD" id="cd06133">
    <property type="entry name" value="ERI-1_3'hExo_like"/>
    <property type="match status" value="1"/>
</dbReference>
<dbReference type="GO" id="GO:0000175">
    <property type="term" value="F:3'-5'-RNA exonuclease activity"/>
    <property type="evidence" value="ECO:0007669"/>
    <property type="project" value="InterPro"/>
</dbReference>
<evidence type="ECO:0000256" key="1">
    <source>
        <dbReference type="ARBA" id="ARBA00022722"/>
    </source>
</evidence>
<evidence type="ECO:0000256" key="4">
    <source>
        <dbReference type="SAM" id="Phobius"/>
    </source>
</evidence>
<dbReference type="SUPFAM" id="SSF53098">
    <property type="entry name" value="Ribonuclease H-like"/>
    <property type="match status" value="1"/>
</dbReference>
<feature type="domain" description="Exonuclease" evidence="5">
    <location>
        <begin position="56"/>
        <end position="263"/>
    </location>
</feature>
<accession>A0AAW0BBT8</accession>
<sequence length="292" mass="33259">MAIGILGYFVLLIAAAFVLVYLQRTKPTLSNTHSSIDSNVVRDQPASVPVKQPYDAFLVFDVEATCNQGTDFDYPNEIIEFPVCLMRWKDRDGGKASRLEVIAEFRSFVQPTWRPSLSKFCEELTGITQDLVDSAPSFPDVLRSFRAFLVEHKLIEKNGKRRIRFCWCSDGPYDIRDFIVKQCFISQVPFPDFMTGDILNVRALVTDHISRRQATKYLPVSLNIPGQLSALGMPPFVGHQHSGIDDARNIARIVAQLALEGERLQPNTTINIRRRWRWMGRSGRILEDQLAR</sequence>
<evidence type="ECO:0000259" key="5">
    <source>
        <dbReference type="SMART" id="SM00479"/>
    </source>
</evidence>
<feature type="transmembrane region" description="Helical" evidence="4">
    <location>
        <begin position="6"/>
        <end position="22"/>
    </location>
</feature>
<keyword evidence="1" id="KW-0540">Nuclease</keyword>
<dbReference type="InterPro" id="IPR051274">
    <property type="entry name" value="3-5_Exoribonuclease"/>
</dbReference>
<reference evidence="6 7" key="1">
    <citation type="journal article" date="2024" name="J Genomics">
        <title>Draft genome sequencing and assembly of Favolaschia claudopus CIRM-BRFM 2984 isolated from oak limbs.</title>
        <authorList>
            <person name="Navarro D."/>
            <person name="Drula E."/>
            <person name="Chaduli D."/>
            <person name="Cazenave R."/>
            <person name="Ahrendt S."/>
            <person name="Wang J."/>
            <person name="Lipzen A."/>
            <person name="Daum C."/>
            <person name="Barry K."/>
            <person name="Grigoriev I.V."/>
            <person name="Favel A."/>
            <person name="Rosso M.N."/>
            <person name="Martin F."/>
        </authorList>
    </citation>
    <scope>NUCLEOTIDE SEQUENCE [LARGE SCALE GENOMIC DNA]</scope>
    <source>
        <strain evidence="6 7">CIRM-BRFM 2984</strain>
    </source>
</reference>
<dbReference type="InterPro" id="IPR036397">
    <property type="entry name" value="RNaseH_sf"/>
</dbReference>
<dbReference type="InterPro" id="IPR012337">
    <property type="entry name" value="RNaseH-like_sf"/>
</dbReference>
<gene>
    <name evidence="6" type="ORF">R3P38DRAFT_2953857</name>
</gene>
<comment type="caution">
    <text evidence="6">The sequence shown here is derived from an EMBL/GenBank/DDBJ whole genome shotgun (WGS) entry which is preliminary data.</text>
</comment>
<keyword evidence="3 6" id="KW-0269">Exonuclease</keyword>
<name>A0AAW0BBT8_9AGAR</name>
<evidence type="ECO:0000313" key="6">
    <source>
        <dbReference type="EMBL" id="KAK7023716.1"/>
    </source>
</evidence>
<keyword evidence="2" id="KW-0378">Hydrolase</keyword>
<keyword evidence="7" id="KW-1185">Reference proteome</keyword>
<proteinExistence type="predicted"/>
<dbReference type="SMART" id="SM00479">
    <property type="entry name" value="EXOIII"/>
    <property type="match status" value="1"/>
</dbReference>
<evidence type="ECO:0000256" key="2">
    <source>
        <dbReference type="ARBA" id="ARBA00022801"/>
    </source>
</evidence>
<dbReference type="InterPro" id="IPR047201">
    <property type="entry name" value="ERI-1_3'hExo-like"/>
</dbReference>
<dbReference type="InterPro" id="IPR013520">
    <property type="entry name" value="Ribonucl_H"/>
</dbReference>
<organism evidence="6 7">
    <name type="scientific">Favolaschia claudopus</name>
    <dbReference type="NCBI Taxonomy" id="2862362"/>
    <lineage>
        <taxon>Eukaryota</taxon>
        <taxon>Fungi</taxon>
        <taxon>Dikarya</taxon>
        <taxon>Basidiomycota</taxon>
        <taxon>Agaricomycotina</taxon>
        <taxon>Agaricomycetes</taxon>
        <taxon>Agaricomycetidae</taxon>
        <taxon>Agaricales</taxon>
        <taxon>Marasmiineae</taxon>
        <taxon>Mycenaceae</taxon>
        <taxon>Favolaschia</taxon>
    </lineage>
</organism>
<evidence type="ECO:0000256" key="3">
    <source>
        <dbReference type="ARBA" id="ARBA00022839"/>
    </source>
</evidence>
<dbReference type="EMBL" id="JAWWNJ010000035">
    <property type="protein sequence ID" value="KAK7023716.1"/>
    <property type="molecule type" value="Genomic_DNA"/>
</dbReference>
<protein>
    <submittedName>
        <fullName evidence="6">Exonuclease eri1</fullName>
    </submittedName>
</protein>
<dbReference type="PANTHER" id="PTHR23044:SF61">
    <property type="entry name" value="3'-5' EXORIBONUCLEASE 1-RELATED"/>
    <property type="match status" value="1"/>
</dbReference>
<keyword evidence="4" id="KW-0472">Membrane</keyword>
<dbReference type="Pfam" id="PF00929">
    <property type="entry name" value="RNase_T"/>
    <property type="match status" value="1"/>
</dbReference>
<dbReference type="GO" id="GO:0003676">
    <property type="term" value="F:nucleic acid binding"/>
    <property type="evidence" value="ECO:0007669"/>
    <property type="project" value="InterPro"/>
</dbReference>
<keyword evidence="4" id="KW-0812">Transmembrane</keyword>
<dbReference type="Gene3D" id="3.30.420.10">
    <property type="entry name" value="Ribonuclease H-like superfamily/Ribonuclease H"/>
    <property type="match status" value="1"/>
</dbReference>
<dbReference type="AlphaFoldDB" id="A0AAW0BBT8"/>
<evidence type="ECO:0000313" key="7">
    <source>
        <dbReference type="Proteomes" id="UP001362999"/>
    </source>
</evidence>
<dbReference type="Proteomes" id="UP001362999">
    <property type="component" value="Unassembled WGS sequence"/>
</dbReference>
<keyword evidence="4" id="KW-1133">Transmembrane helix</keyword>
<dbReference type="PANTHER" id="PTHR23044">
    <property type="entry name" value="3'-5' EXONUCLEASE ERI1-RELATED"/>
    <property type="match status" value="1"/>
</dbReference>